<name>A0ABR0SVW0_9HYPO</name>
<dbReference type="Gene3D" id="3.60.130.10">
    <property type="entry name" value="Clavaminate synthase-like"/>
    <property type="match status" value="1"/>
</dbReference>
<proteinExistence type="predicted"/>
<dbReference type="InterPro" id="IPR042098">
    <property type="entry name" value="TauD-like_sf"/>
</dbReference>
<dbReference type="Proteomes" id="UP001338125">
    <property type="component" value="Unassembled WGS sequence"/>
</dbReference>
<dbReference type="SUPFAM" id="SSF51197">
    <property type="entry name" value="Clavaminate synthase-like"/>
    <property type="match status" value="1"/>
</dbReference>
<protein>
    <submittedName>
        <fullName evidence="3">Taurine hydroxylase-like protein SAT17</fullName>
    </submittedName>
</protein>
<keyword evidence="4" id="KW-1185">Reference proteome</keyword>
<dbReference type="Pfam" id="PF02668">
    <property type="entry name" value="TauD"/>
    <property type="match status" value="1"/>
</dbReference>
<feature type="domain" description="TauD/TfdA-like" evidence="2">
    <location>
        <begin position="66"/>
        <end position="315"/>
    </location>
</feature>
<organism evidence="3 4">
    <name type="scientific">Cladobotryum mycophilum</name>
    <dbReference type="NCBI Taxonomy" id="491253"/>
    <lineage>
        <taxon>Eukaryota</taxon>
        <taxon>Fungi</taxon>
        <taxon>Dikarya</taxon>
        <taxon>Ascomycota</taxon>
        <taxon>Pezizomycotina</taxon>
        <taxon>Sordariomycetes</taxon>
        <taxon>Hypocreomycetidae</taxon>
        <taxon>Hypocreales</taxon>
        <taxon>Hypocreaceae</taxon>
        <taxon>Cladobotryum</taxon>
    </lineage>
</organism>
<evidence type="ECO:0000256" key="1">
    <source>
        <dbReference type="ARBA" id="ARBA00023002"/>
    </source>
</evidence>
<dbReference type="PANTHER" id="PTHR10696">
    <property type="entry name" value="GAMMA-BUTYROBETAINE HYDROXYLASE-RELATED"/>
    <property type="match status" value="1"/>
</dbReference>
<sequence>MTSSKSESSPSAGLPNTVHGPLVWSGVDFVDEDKYTCQLSQDEVEEVEAALKSFKTLGLDGDEVARHNFPLPKLEPRLSDCATAVHGGPGFFLLKGLDASKYSVEDSVTIYLGIASYIADQRGLQDRKGNMLSHITDSKLWKVPVEQRHGIHSRSALPYHNDMGCDILALQVRHGARYGGHTYLSSVWTAFNELLKEDPSMVATLLTPEWPVQISGQKAQHYLAPALAIHEGKLMASLDPNRFGPHSSSGSTDIPHLTTSQTEALEKISKIALKNELRLTLSTGDILFFNNWSLLHRRDSYTDDDITSRHMVRLWLRNTELGWAVPNCMLPPWLAAYGDNTKVQNRLYPLIPMPEYKAPKYSAGSAAFVIEDSDFSDNE</sequence>
<accession>A0ABR0SVW0</accession>
<dbReference type="EMBL" id="JAVFKD010000004">
    <property type="protein sequence ID" value="KAK5996154.1"/>
    <property type="molecule type" value="Genomic_DNA"/>
</dbReference>
<dbReference type="InterPro" id="IPR050411">
    <property type="entry name" value="AlphaKG_dependent_hydroxylases"/>
</dbReference>
<evidence type="ECO:0000313" key="4">
    <source>
        <dbReference type="Proteomes" id="UP001338125"/>
    </source>
</evidence>
<reference evidence="3 4" key="1">
    <citation type="submission" date="2024-01" db="EMBL/GenBank/DDBJ databases">
        <title>Complete genome of Cladobotryum mycophilum ATHUM6906.</title>
        <authorList>
            <person name="Christinaki A.C."/>
            <person name="Myridakis A.I."/>
            <person name="Kouvelis V.N."/>
        </authorList>
    </citation>
    <scope>NUCLEOTIDE SEQUENCE [LARGE SCALE GENOMIC DNA]</scope>
    <source>
        <strain evidence="3 4">ATHUM6906</strain>
    </source>
</reference>
<dbReference type="InterPro" id="IPR003819">
    <property type="entry name" value="TauD/TfdA-like"/>
</dbReference>
<evidence type="ECO:0000259" key="2">
    <source>
        <dbReference type="Pfam" id="PF02668"/>
    </source>
</evidence>
<gene>
    <name evidence="3" type="ORF">PT974_04582</name>
</gene>
<keyword evidence="1" id="KW-0560">Oxidoreductase</keyword>
<dbReference type="PANTHER" id="PTHR10696:SF54">
    <property type="entry name" value="FAMILY OXIDOREDUCTASE, PUTATIVE (AFU_ORTHOLOGUE AFUA_4G13850)-RELATED"/>
    <property type="match status" value="1"/>
</dbReference>
<comment type="caution">
    <text evidence="3">The sequence shown here is derived from an EMBL/GenBank/DDBJ whole genome shotgun (WGS) entry which is preliminary data.</text>
</comment>
<evidence type="ECO:0000313" key="3">
    <source>
        <dbReference type="EMBL" id="KAK5996154.1"/>
    </source>
</evidence>